<evidence type="ECO:0000313" key="1">
    <source>
        <dbReference type="EMBL" id="GFR15838.1"/>
    </source>
</evidence>
<dbReference type="Proteomes" id="UP000887116">
    <property type="component" value="Unassembled WGS sequence"/>
</dbReference>
<accession>A0A8X6H2K4</accession>
<comment type="caution">
    <text evidence="1">The sequence shown here is derived from an EMBL/GenBank/DDBJ whole genome shotgun (WGS) entry which is preliminary data.</text>
</comment>
<evidence type="ECO:0000313" key="2">
    <source>
        <dbReference type="Proteomes" id="UP000887116"/>
    </source>
</evidence>
<name>A0A8X6H2K4_TRICU</name>
<gene>
    <name evidence="1" type="ORF">TNCT_72611</name>
</gene>
<keyword evidence="2" id="KW-1185">Reference proteome</keyword>
<protein>
    <submittedName>
        <fullName evidence="1">Uncharacterized protein</fullName>
    </submittedName>
</protein>
<sequence>MRKVNRDFSCIRSRTSRINGTFIGMERKSFSLASGGMKTILEECRRFQKTPSIPFYLKERRLTMRRPKIRSHCMKRSFPAKRTYLSVRFQIDFLRDFVDLENAEFQFLKWEV</sequence>
<reference evidence="1" key="1">
    <citation type="submission" date="2020-07" db="EMBL/GenBank/DDBJ databases">
        <title>Multicomponent nature underlies the extraordinary mechanical properties of spider dragline silk.</title>
        <authorList>
            <person name="Kono N."/>
            <person name="Nakamura H."/>
            <person name="Mori M."/>
            <person name="Yoshida Y."/>
            <person name="Ohtoshi R."/>
            <person name="Malay A.D."/>
            <person name="Moran D.A.P."/>
            <person name="Tomita M."/>
            <person name="Numata K."/>
            <person name="Arakawa K."/>
        </authorList>
    </citation>
    <scope>NUCLEOTIDE SEQUENCE</scope>
</reference>
<dbReference type="EMBL" id="BMAO01037176">
    <property type="protein sequence ID" value="GFR15838.1"/>
    <property type="molecule type" value="Genomic_DNA"/>
</dbReference>
<dbReference type="AlphaFoldDB" id="A0A8X6H2K4"/>
<organism evidence="1 2">
    <name type="scientific">Trichonephila clavata</name>
    <name type="common">Joro spider</name>
    <name type="synonym">Nephila clavata</name>
    <dbReference type="NCBI Taxonomy" id="2740835"/>
    <lineage>
        <taxon>Eukaryota</taxon>
        <taxon>Metazoa</taxon>
        <taxon>Ecdysozoa</taxon>
        <taxon>Arthropoda</taxon>
        <taxon>Chelicerata</taxon>
        <taxon>Arachnida</taxon>
        <taxon>Araneae</taxon>
        <taxon>Araneomorphae</taxon>
        <taxon>Entelegynae</taxon>
        <taxon>Araneoidea</taxon>
        <taxon>Nephilidae</taxon>
        <taxon>Trichonephila</taxon>
    </lineage>
</organism>
<proteinExistence type="predicted"/>